<dbReference type="InterPro" id="IPR050109">
    <property type="entry name" value="HTH-type_TetR-like_transc_reg"/>
</dbReference>
<dbReference type="PROSITE" id="PS50977">
    <property type="entry name" value="HTH_TETR_2"/>
    <property type="match status" value="1"/>
</dbReference>
<evidence type="ECO:0000313" key="7">
    <source>
        <dbReference type="EMBL" id="SDC80635.1"/>
    </source>
</evidence>
<dbReference type="Gene3D" id="1.10.357.10">
    <property type="entry name" value="Tetracycline Repressor, domain 2"/>
    <property type="match status" value="1"/>
</dbReference>
<dbReference type="AlphaFoldDB" id="A0A1G6PMQ8"/>
<feature type="region of interest" description="Disordered" evidence="5">
    <location>
        <begin position="1"/>
        <end position="59"/>
    </location>
</feature>
<feature type="compositionally biased region" description="Basic and acidic residues" evidence="5">
    <location>
        <begin position="197"/>
        <end position="208"/>
    </location>
</feature>
<dbReference type="GO" id="GO:0000976">
    <property type="term" value="F:transcription cis-regulatory region binding"/>
    <property type="evidence" value="ECO:0007669"/>
    <property type="project" value="TreeGrafter"/>
</dbReference>
<feature type="compositionally biased region" description="Basic and acidic residues" evidence="5">
    <location>
        <begin position="143"/>
        <end position="153"/>
    </location>
</feature>
<proteinExistence type="predicted"/>
<evidence type="ECO:0000256" key="2">
    <source>
        <dbReference type="ARBA" id="ARBA00023125"/>
    </source>
</evidence>
<keyword evidence="3" id="KW-0804">Transcription</keyword>
<dbReference type="GO" id="GO:0003700">
    <property type="term" value="F:DNA-binding transcription factor activity"/>
    <property type="evidence" value="ECO:0007669"/>
    <property type="project" value="TreeGrafter"/>
</dbReference>
<evidence type="ECO:0000256" key="3">
    <source>
        <dbReference type="ARBA" id="ARBA00023163"/>
    </source>
</evidence>
<feature type="compositionally biased region" description="Basic and acidic residues" evidence="5">
    <location>
        <begin position="22"/>
        <end position="43"/>
    </location>
</feature>
<dbReference type="PRINTS" id="PR00455">
    <property type="entry name" value="HTHTETR"/>
</dbReference>
<dbReference type="GO" id="GO:0045892">
    <property type="term" value="P:negative regulation of DNA-templated transcription"/>
    <property type="evidence" value="ECO:0007669"/>
    <property type="project" value="UniProtKB-ARBA"/>
</dbReference>
<dbReference type="InterPro" id="IPR041490">
    <property type="entry name" value="KstR2_TetR_C"/>
</dbReference>
<reference evidence="7 8" key="1">
    <citation type="submission" date="2016-09" db="EMBL/GenBank/DDBJ databases">
        <authorList>
            <person name="Capua I."/>
            <person name="De Benedictis P."/>
            <person name="Joannis T."/>
            <person name="Lombin L.H."/>
            <person name="Cattoli G."/>
        </authorList>
    </citation>
    <scope>NUCLEOTIDE SEQUENCE [LARGE SCALE GENOMIC DNA]</scope>
    <source>
        <strain evidence="7 8">NIO-1002</strain>
    </source>
</reference>
<evidence type="ECO:0000256" key="5">
    <source>
        <dbReference type="SAM" id="MobiDB-lite"/>
    </source>
</evidence>
<feature type="region of interest" description="Disordered" evidence="5">
    <location>
        <begin position="126"/>
        <end position="221"/>
    </location>
</feature>
<evidence type="ECO:0000256" key="1">
    <source>
        <dbReference type="ARBA" id="ARBA00023015"/>
    </source>
</evidence>
<dbReference type="Proteomes" id="UP000183203">
    <property type="component" value="Unassembled WGS sequence"/>
</dbReference>
<gene>
    <name evidence="7" type="ORF">SAMN05216418_3024</name>
</gene>
<feature type="domain" description="HTH tetR-type" evidence="6">
    <location>
        <begin position="59"/>
        <end position="119"/>
    </location>
</feature>
<evidence type="ECO:0000259" key="6">
    <source>
        <dbReference type="PROSITE" id="PS50977"/>
    </source>
</evidence>
<dbReference type="InterPro" id="IPR023772">
    <property type="entry name" value="DNA-bd_HTH_TetR-type_CS"/>
</dbReference>
<dbReference type="InterPro" id="IPR009057">
    <property type="entry name" value="Homeodomain-like_sf"/>
</dbReference>
<dbReference type="Pfam" id="PF00440">
    <property type="entry name" value="TetR_N"/>
    <property type="match status" value="1"/>
</dbReference>
<dbReference type="FunFam" id="1.10.10.60:FF:000141">
    <property type="entry name" value="TetR family transcriptional regulator"/>
    <property type="match status" value="1"/>
</dbReference>
<keyword evidence="1" id="KW-0805">Transcription regulation</keyword>
<organism evidence="7 8">
    <name type="scientific">Microbacterium enclense</name>
    <dbReference type="NCBI Taxonomy" id="993073"/>
    <lineage>
        <taxon>Bacteria</taxon>
        <taxon>Bacillati</taxon>
        <taxon>Actinomycetota</taxon>
        <taxon>Actinomycetes</taxon>
        <taxon>Micrococcales</taxon>
        <taxon>Microbacteriaceae</taxon>
        <taxon>Microbacterium</taxon>
    </lineage>
</organism>
<keyword evidence="2 4" id="KW-0238">DNA-binding</keyword>
<dbReference type="EMBL" id="FMYG01000007">
    <property type="protein sequence ID" value="SDC80635.1"/>
    <property type="molecule type" value="Genomic_DNA"/>
</dbReference>
<evidence type="ECO:0000313" key="8">
    <source>
        <dbReference type="Proteomes" id="UP000183203"/>
    </source>
</evidence>
<evidence type="ECO:0000256" key="4">
    <source>
        <dbReference type="PROSITE-ProRule" id="PRU00335"/>
    </source>
</evidence>
<sequence>MTRANEKPRARAGGDPVPDAGHALRERTGRDPRTGTGPVHRDAATSPTPAGTARDRAKADRRAALLAAAARLFAERGFDGVTLGDIGEAAGVSGPAVYRHVSSKQALLGAILVDVSERLLDGGHAVTASTTAEIPDDNPPPTARDRRVADSPRSRARTASAPAPPPHVDARDLNTADHARDASTTADIPDDTPPPTARDRRVVDDSRSRAQTTSLPDGPDTRDAVLRALVDFHVAFALAEADVIRVQDHDLDRLSDADRRTVRRLQNAYVTVWTDALAAAFPDAETPAERRVRALACFGLINSTPHSVRGVPASRVRPTLARMALAALTA</sequence>
<dbReference type="PANTHER" id="PTHR30055:SF234">
    <property type="entry name" value="HTH-TYPE TRANSCRIPTIONAL REGULATOR BETI"/>
    <property type="match status" value="1"/>
</dbReference>
<dbReference type="Gene3D" id="1.10.10.60">
    <property type="entry name" value="Homeodomain-like"/>
    <property type="match status" value="1"/>
</dbReference>
<dbReference type="PROSITE" id="PS01081">
    <property type="entry name" value="HTH_TETR_1"/>
    <property type="match status" value="1"/>
</dbReference>
<feature type="compositionally biased region" description="Basic and acidic residues" evidence="5">
    <location>
        <begin position="168"/>
        <end position="181"/>
    </location>
</feature>
<dbReference type="Pfam" id="PF17932">
    <property type="entry name" value="TetR_C_24"/>
    <property type="match status" value="1"/>
</dbReference>
<name>A0A1G6PMQ8_9MICO</name>
<feature type="DNA-binding region" description="H-T-H motif" evidence="4">
    <location>
        <begin position="82"/>
        <end position="101"/>
    </location>
</feature>
<dbReference type="PANTHER" id="PTHR30055">
    <property type="entry name" value="HTH-TYPE TRANSCRIPTIONAL REGULATOR RUTR"/>
    <property type="match status" value="1"/>
</dbReference>
<accession>A0A1G6PMQ8</accession>
<protein>
    <submittedName>
        <fullName evidence="7">Transcriptional regulator, TetR family</fullName>
    </submittedName>
</protein>
<dbReference type="InterPro" id="IPR001647">
    <property type="entry name" value="HTH_TetR"/>
</dbReference>
<dbReference type="SUPFAM" id="SSF46689">
    <property type="entry name" value="Homeodomain-like"/>
    <property type="match status" value="1"/>
</dbReference>